<dbReference type="InterPro" id="IPR003615">
    <property type="entry name" value="HNH_nuc"/>
</dbReference>
<accession>A0ABQ5RNZ6</accession>
<evidence type="ECO:0000256" key="1">
    <source>
        <dbReference type="ARBA" id="ARBA00022801"/>
    </source>
</evidence>
<keyword evidence="1" id="KW-0378">Hydrolase</keyword>
<dbReference type="PANTHER" id="PTHR45766">
    <property type="entry name" value="DNA ANNEALING HELICASE AND ENDONUCLEASE ZRANB3 FAMILY MEMBER"/>
    <property type="match status" value="1"/>
</dbReference>
<feature type="compositionally biased region" description="Basic residues" evidence="2">
    <location>
        <begin position="778"/>
        <end position="788"/>
    </location>
</feature>
<evidence type="ECO:0000256" key="2">
    <source>
        <dbReference type="SAM" id="MobiDB-lite"/>
    </source>
</evidence>
<feature type="region of interest" description="Disordered" evidence="2">
    <location>
        <begin position="647"/>
        <end position="743"/>
    </location>
</feature>
<dbReference type="Pfam" id="PF01844">
    <property type="entry name" value="HNH"/>
    <property type="match status" value="1"/>
</dbReference>
<dbReference type="CDD" id="cd00085">
    <property type="entry name" value="HNHc"/>
    <property type="match status" value="1"/>
</dbReference>
<dbReference type="Proteomes" id="UP001165090">
    <property type="component" value="Unassembled WGS sequence"/>
</dbReference>
<evidence type="ECO:0000313" key="4">
    <source>
        <dbReference type="EMBL" id="GLI59174.1"/>
    </source>
</evidence>
<keyword evidence="5" id="KW-1185">Reference proteome</keyword>
<evidence type="ECO:0000259" key="3">
    <source>
        <dbReference type="Pfam" id="PF01844"/>
    </source>
</evidence>
<feature type="compositionally biased region" description="Basic and acidic residues" evidence="2">
    <location>
        <begin position="677"/>
        <end position="687"/>
    </location>
</feature>
<sequence>MGESSVPHGATAATDIAVAASNAISAAVHPKPEDQHRSDGAAGGGAAALMQPAAGLGAGGGGGGGGNTTDVSDVAEDDGSVARLSFVGPVGLVAPQPSLTPSQLAEGLAEAAAFVRDWSELRAVSRNRLYGAVLERYFQDALEAITNEAVAAGAYGTSTSRYVQGVPVKIPEGATLQPVQVRTDAKYGSGNSAGTAPAAAGTGPGAAAAPGWRMFHQAFLADGRRLCLNCAKPVQDCSLPASTPLDTSDYLFCDPHCETGYFVKGSGSALRRTLARLEHGVCQMCGLDCTNLVRQLQTIRTTSRDFLAKRRAVVERLAPRLTRHGYTALLERLLRTATEGFAWQADHITPVYAGGGLCDVDNMRTLCVACHLDVTKAQCKQRAAERQQRRYGTKDIRTFCTAQNNVGGLPPMPPSKRRPDPWVGLANRRRRPAVNRSAYIDTSDDSPARPTLLAAAAAVAAAAAADHADKRAMKGRARGGGSGGASGVGGKALKGSTKAVPFVPLYDDDDNVWEFKVIDLADSDGDGAEGKPGTTAQVADATADVVQALLTEVVDLAGSDEGEENSGDGDKGLAATSVSTAVATCDGSATENPLLQLHLLPPSLPLQPSLPLPPPEKDSICPATSSLVNPPLPTSAVLPQPAPSVIEEVDGGGGHSVPEAVSETTTEGGPTGFWAGRLRERVKEGRGADGGGTGGSGGDVSASDVDTGSGTGDSSGGPTGQKQPSVATATVTADTVNTDSVAVRGGGYGFGGETSTGVMAVAVAVAEQQQGQEQLQQRRSRLALRRRA</sequence>
<dbReference type="Gene3D" id="1.10.30.50">
    <property type="match status" value="1"/>
</dbReference>
<feature type="compositionally biased region" description="Gly residues" evidence="2">
    <location>
        <begin position="709"/>
        <end position="719"/>
    </location>
</feature>
<comment type="caution">
    <text evidence="4">The sequence shown here is derived from an EMBL/GenBank/DDBJ whole genome shotgun (WGS) entry which is preliminary data.</text>
</comment>
<name>A0ABQ5RNZ6_9CHLO</name>
<proteinExistence type="predicted"/>
<feature type="compositionally biased region" description="Low complexity" evidence="2">
    <location>
        <begin position="767"/>
        <end position="777"/>
    </location>
</feature>
<feature type="compositionally biased region" description="Gly residues" evidence="2">
    <location>
        <begin position="688"/>
        <end position="698"/>
    </location>
</feature>
<protein>
    <recommendedName>
        <fullName evidence="3">HNH domain-containing protein</fullName>
    </recommendedName>
</protein>
<feature type="compositionally biased region" description="Low complexity" evidence="2">
    <location>
        <begin position="699"/>
        <end position="708"/>
    </location>
</feature>
<dbReference type="EMBL" id="BSDZ01000003">
    <property type="protein sequence ID" value="GLI59174.1"/>
    <property type="molecule type" value="Genomic_DNA"/>
</dbReference>
<dbReference type="InterPro" id="IPR002711">
    <property type="entry name" value="HNH"/>
</dbReference>
<dbReference type="PANTHER" id="PTHR45766:SF6">
    <property type="entry name" value="SWI_SNF-RELATED MATRIX-ASSOCIATED ACTIN-DEPENDENT REGULATOR OF CHROMATIN SUBFAMILY A-LIKE PROTEIN 1"/>
    <property type="match status" value="1"/>
</dbReference>
<evidence type="ECO:0000313" key="5">
    <source>
        <dbReference type="Proteomes" id="UP001165090"/>
    </source>
</evidence>
<feature type="region of interest" description="Disordered" evidence="2">
    <location>
        <begin position="767"/>
        <end position="788"/>
    </location>
</feature>
<reference evidence="4 5" key="1">
    <citation type="journal article" date="2023" name="IScience">
        <title>Expanded male sex-determining region conserved during the evolution of homothallism in the green alga Volvox.</title>
        <authorList>
            <person name="Yamamoto K."/>
            <person name="Matsuzaki R."/>
            <person name="Mahakham W."/>
            <person name="Heman W."/>
            <person name="Sekimoto H."/>
            <person name="Kawachi M."/>
            <person name="Minakuchi Y."/>
            <person name="Toyoda A."/>
            <person name="Nozaki H."/>
        </authorList>
    </citation>
    <scope>NUCLEOTIDE SEQUENCE [LARGE SCALE GENOMIC DNA]</scope>
    <source>
        <strain evidence="4 5">NIES-4468</strain>
    </source>
</reference>
<feature type="compositionally biased region" description="Low complexity" evidence="2">
    <location>
        <begin position="725"/>
        <end position="743"/>
    </location>
</feature>
<feature type="domain" description="HNH" evidence="3">
    <location>
        <begin position="343"/>
        <end position="375"/>
    </location>
</feature>
<organism evidence="4 5">
    <name type="scientific">Volvox africanus</name>
    <dbReference type="NCBI Taxonomy" id="51714"/>
    <lineage>
        <taxon>Eukaryota</taxon>
        <taxon>Viridiplantae</taxon>
        <taxon>Chlorophyta</taxon>
        <taxon>core chlorophytes</taxon>
        <taxon>Chlorophyceae</taxon>
        <taxon>CS clade</taxon>
        <taxon>Chlamydomonadales</taxon>
        <taxon>Volvocaceae</taxon>
        <taxon>Volvox</taxon>
    </lineage>
</organism>
<gene>
    <name evidence="4" type="ORF">VaNZ11_001003</name>
</gene>